<sequence length="118" mass="13228">MVSVKKLKRSLKYAGKGIVLVFKTEQNFRIQSLAMLLVIIASLYFKIKTWEAVAVILASVIVLVLELINATFERMIDIVIPRMSDYVKDIKDIMAATVLIASIAALIIGILIFWPYLG</sequence>
<dbReference type="InterPro" id="IPR000829">
    <property type="entry name" value="DAGK"/>
</dbReference>
<evidence type="ECO:0000256" key="12">
    <source>
        <dbReference type="ARBA" id="ARBA00023136"/>
    </source>
</evidence>
<feature type="binding site" evidence="17">
    <location>
        <begin position="91"/>
        <end position="92"/>
    </location>
    <ligand>
        <name>ATP</name>
        <dbReference type="ChEBI" id="CHEBI:30616"/>
    </ligand>
</feature>
<organism evidence="20 21">
    <name type="scientific">Candidatus Falkowbacteria bacterium RBG_13_39_14</name>
    <dbReference type="NCBI Taxonomy" id="1797985"/>
    <lineage>
        <taxon>Bacteria</taxon>
        <taxon>Candidatus Falkowiibacteriota</taxon>
    </lineage>
</organism>
<feature type="binding site" evidence="17">
    <location>
        <position position="13"/>
    </location>
    <ligand>
        <name>ATP</name>
        <dbReference type="ChEBI" id="CHEBI:30616"/>
    </ligand>
</feature>
<feature type="binding site" evidence="17">
    <location>
        <position position="73"/>
    </location>
    <ligand>
        <name>ATP</name>
        <dbReference type="ChEBI" id="CHEBI:30616"/>
    </ligand>
</feature>
<name>A0A1F5S5B5_9BACT</name>
<evidence type="ECO:0000256" key="7">
    <source>
        <dbReference type="ARBA" id="ARBA00022741"/>
    </source>
</evidence>
<dbReference type="InterPro" id="IPR036945">
    <property type="entry name" value="DAGK_sf"/>
</dbReference>
<keyword evidence="18" id="KW-0479">Metal-binding</keyword>
<dbReference type="PANTHER" id="PTHR34299:SF1">
    <property type="entry name" value="DIACYLGLYCEROL KINASE"/>
    <property type="match status" value="1"/>
</dbReference>
<dbReference type="InterPro" id="IPR033717">
    <property type="entry name" value="UDPK"/>
</dbReference>
<gene>
    <name evidence="20" type="ORF">A2Y83_00280</name>
</gene>
<evidence type="ECO:0000313" key="20">
    <source>
        <dbReference type="EMBL" id="OGF21471.1"/>
    </source>
</evidence>
<evidence type="ECO:0000256" key="15">
    <source>
        <dbReference type="PIRSR" id="PIRSR600829-1"/>
    </source>
</evidence>
<comment type="caution">
    <text evidence="20">The sequence shown here is derived from an EMBL/GenBank/DDBJ whole genome shotgun (WGS) entry which is preliminary data.</text>
</comment>
<feature type="transmembrane region" description="Helical" evidence="19">
    <location>
        <begin position="30"/>
        <end position="47"/>
    </location>
</feature>
<keyword evidence="14" id="KW-1208">Phospholipid metabolism</keyword>
<keyword evidence="7 17" id="KW-0547">Nucleotide-binding</keyword>
<keyword evidence="13" id="KW-0594">Phospholipid biosynthesis</keyword>
<keyword evidence="12 19" id="KW-0472">Membrane</keyword>
<feature type="binding site" evidence="16">
    <location>
        <position position="66"/>
    </location>
    <ligand>
        <name>substrate</name>
    </ligand>
</feature>
<reference evidence="20 21" key="1">
    <citation type="journal article" date="2016" name="Nat. Commun.">
        <title>Thousands of microbial genomes shed light on interconnected biogeochemical processes in an aquifer system.</title>
        <authorList>
            <person name="Anantharaman K."/>
            <person name="Brown C.T."/>
            <person name="Hug L.A."/>
            <person name="Sharon I."/>
            <person name="Castelle C.J."/>
            <person name="Probst A.J."/>
            <person name="Thomas B.C."/>
            <person name="Singh A."/>
            <person name="Wilkins M.J."/>
            <person name="Karaoz U."/>
            <person name="Brodie E.L."/>
            <person name="Williams K.H."/>
            <person name="Hubbard S.S."/>
            <person name="Banfield J.F."/>
        </authorList>
    </citation>
    <scope>NUCLEOTIDE SEQUENCE [LARGE SCALE GENOMIC DNA]</scope>
</reference>
<evidence type="ECO:0000256" key="11">
    <source>
        <dbReference type="ARBA" id="ARBA00023098"/>
    </source>
</evidence>
<keyword evidence="11" id="KW-0443">Lipid metabolism</keyword>
<keyword evidence="5" id="KW-0808">Transferase</keyword>
<dbReference type="Gene3D" id="1.10.287.3610">
    <property type="match status" value="1"/>
</dbReference>
<keyword evidence="6 19" id="KW-0812">Transmembrane</keyword>
<proteinExistence type="inferred from homology"/>
<evidence type="ECO:0000256" key="13">
    <source>
        <dbReference type="ARBA" id="ARBA00023209"/>
    </source>
</evidence>
<feature type="transmembrane region" description="Helical" evidence="19">
    <location>
        <begin position="53"/>
        <end position="72"/>
    </location>
</feature>
<evidence type="ECO:0000256" key="10">
    <source>
        <dbReference type="ARBA" id="ARBA00022989"/>
    </source>
</evidence>
<keyword evidence="18" id="KW-0460">Magnesium</keyword>
<evidence type="ECO:0000256" key="3">
    <source>
        <dbReference type="ARBA" id="ARBA00022475"/>
    </source>
</evidence>
<dbReference type="CDD" id="cd14265">
    <property type="entry name" value="UDPK_IM_like"/>
    <property type="match status" value="1"/>
</dbReference>
<dbReference type="GO" id="GO:0005886">
    <property type="term" value="C:plasma membrane"/>
    <property type="evidence" value="ECO:0007669"/>
    <property type="project" value="UniProtKB-SubCell"/>
</dbReference>
<evidence type="ECO:0008006" key="22">
    <source>
        <dbReference type="Google" id="ProtNLM"/>
    </source>
</evidence>
<evidence type="ECO:0000256" key="18">
    <source>
        <dbReference type="PIRSR" id="PIRSR600829-4"/>
    </source>
</evidence>
<evidence type="ECO:0000256" key="14">
    <source>
        <dbReference type="ARBA" id="ARBA00023264"/>
    </source>
</evidence>
<evidence type="ECO:0000256" key="9">
    <source>
        <dbReference type="ARBA" id="ARBA00022840"/>
    </source>
</evidence>
<keyword evidence="8" id="KW-0418">Kinase</keyword>
<comment type="cofactor">
    <cofactor evidence="18">
        <name>Mg(2+)</name>
        <dbReference type="ChEBI" id="CHEBI:18420"/>
    </cofactor>
    <text evidence="18">Mn(2+), Zn(2+), Cd(2+) and Co(2+) support activity to lesser extents.</text>
</comment>
<comment type="similarity">
    <text evidence="2">Belongs to the bacterial diacylglycerol kinase family.</text>
</comment>
<keyword evidence="10 19" id="KW-1133">Transmembrane helix</keyword>
<keyword evidence="4" id="KW-0444">Lipid biosynthesis</keyword>
<keyword evidence="9 17" id="KW-0067">ATP-binding</keyword>
<dbReference type="STRING" id="1797985.A2Y83_00280"/>
<evidence type="ECO:0000256" key="16">
    <source>
        <dbReference type="PIRSR" id="PIRSR600829-2"/>
    </source>
</evidence>
<dbReference type="GO" id="GO:0016301">
    <property type="term" value="F:kinase activity"/>
    <property type="evidence" value="ECO:0007669"/>
    <property type="project" value="UniProtKB-KW"/>
</dbReference>
<evidence type="ECO:0000256" key="1">
    <source>
        <dbReference type="ARBA" id="ARBA00004651"/>
    </source>
</evidence>
<feature type="transmembrane region" description="Helical" evidence="19">
    <location>
        <begin position="93"/>
        <end position="117"/>
    </location>
</feature>
<accession>A0A1F5S5B5</accession>
<evidence type="ECO:0000256" key="17">
    <source>
        <dbReference type="PIRSR" id="PIRSR600829-3"/>
    </source>
</evidence>
<dbReference type="EMBL" id="MFFS01000061">
    <property type="protein sequence ID" value="OGF21471.1"/>
    <property type="molecule type" value="Genomic_DNA"/>
</dbReference>
<feature type="binding site" evidence="18">
    <location>
        <position position="73"/>
    </location>
    <ligand>
        <name>a divalent metal cation</name>
        <dbReference type="ChEBI" id="CHEBI:60240"/>
    </ligand>
</feature>
<feature type="active site" description="Proton acceptor" evidence="15">
    <location>
        <position position="66"/>
    </location>
</feature>
<dbReference type="Proteomes" id="UP000178323">
    <property type="component" value="Unassembled WGS sequence"/>
</dbReference>
<keyword evidence="3" id="KW-1003">Cell membrane</keyword>
<dbReference type="Pfam" id="PF01219">
    <property type="entry name" value="DAGK_prokar"/>
    <property type="match status" value="1"/>
</dbReference>
<evidence type="ECO:0000256" key="8">
    <source>
        <dbReference type="ARBA" id="ARBA00022777"/>
    </source>
</evidence>
<evidence type="ECO:0000256" key="4">
    <source>
        <dbReference type="ARBA" id="ARBA00022516"/>
    </source>
</evidence>
<feature type="binding site" evidence="17">
    <location>
        <position position="25"/>
    </location>
    <ligand>
        <name>ATP</name>
        <dbReference type="ChEBI" id="CHEBI:30616"/>
    </ligand>
</feature>
<protein>
    <recommendedName>
        <fullName evidence="22">Diacylglycerol kinase</fullName>
    </recommendedName>
</protein>
<dbReference type="GO" id="GO:0046872">
    <property type="term" value="F:metal ion binding"/>
    <property type="evidence" value="ECO:0007669"/>
    <property type="project" value="UniProtKB-KW"/>
</dbReference>
<evidence type="ECO:0000256" key="5">
    <source>
        <dbReference type="ARBA" id="ARBA00022679"/>
    </source>
</evidence>
<dbReference type="AlphaFoldDB" id="A0A1F5S5B5"/>
<dbReference type="GO" id="GO:0005524">
    <property type="term" value="F:ATP binding"/>
    <property type="evidence" value="ECO:0007669"/>
    <property type="project" value="UniProtKB-KW"/>
</dbReference>
<feature type="binding site" evidence="18">
    <location>
        <position position="25"/>
    </location>
    <ligand>
        <name>a divalent metal cation</name>
        <dbReference type="ChEBI" id="CHEBI:60240"/>
    </ligand>
</feature>
<evidence type="ECO:0000313" key="21">
    <source>
        <dbReference type="Proteomes" id="UP000178323"/>
    </source>
</evidence>
<evidence type="ECO:0000256" key="2">
    <source>
        <dbReference type="ARBA" id="ARBA00005967"/>
    </source>
</evidence>
<dbReference type="GO" id="GO:0008654">
    <property type="term" value="P:phospholipid biosynthetic process"/>
    <property type="evidence" value="ECO:0007669"/>
    <property type="project" value="UniProtKB-KW"/>
</dbReference>
<evidence type="ECO:0000256" key="6">
    <source>
        <dbReference type="ARBA" id="ARBA00022692"/>
    </source>
</evidence>
<comment type="subcellular location">
    <subcellularLocation>
        <location evidence="1">Cell membrane</location>
        <topology evidence="1">Multi-pass membrane protein</topology>
    </subcellularLocation>
</comment>
<evidence type="ECO:0000256" key="19">
    <source>
        <dbReference type="SAM" id="Phobius"/>
    </source>
</evidence>
<dbReference type="PANTHER" id="PTHR34299">
    <property type="entry name" value="DIACYLGLYCEROL KINASE"/>
    <property type="match status" value="1"/>
</dbReference>